<evidence type="ECO:0000313" key="1">
    <source>
        <dbReference type="EMBL" id="SNS64111.1"/>
    </source>
</evidence>
<dbReference type="Proteomes" id="UP000198480">
    <property type="component" value="Unassembled WGS sequence"/>
</dbReference>
<organism evidence="1 2">
    <name type="scientific">Belliella buryatensis</name>
    <dbReference type="NCBI Taxonomy" id="1500549"/>
    <lineage>
        <taxon>Bacteria</taxon>
        <taxon>Pseudomonadati</taxon>
        <taxon>Bacteroidota</taxon>
        <taxon>Cytophagia</taxon>
        <taxon>Cytophagales</taxon>
        <taxon>Cyclobacteriaceae</taxon>
        <taxon>Belliella</taxon>
    </lineage>
</organism>
<protein>
    <submittedName>
        <fullName evidence="1">Uncharacterized protein</fullName>
    </submittedName>
</protein>
<keyword evidence="2" id="KW-1185">Reference proteome</keyword>
<dbReference type="EMBL" id="FZOK01000014">
    <property type="protein sequence ID" value="SNS64111.1"/>
    <property type="molecule type" value="Genomic_DNA"/>
</dbReference>
<reference evidence="2" key="1">
    <citation type="submission" date="2017-06" db="EMBL/GenBank/DDBJ databases">
        <authorList>
            <person name="Varghese N."/>
            <person name="Submissions S."/>
        </authorList>
    </citation>
    <scope>NUCLEOTIDE SEQUENCE [LARGE SCALE GENOMIC DNA]</scope>
    <source>
        <strain evidence="2">5C</strain>
    </source>
</reference>
<proteinExistence type="predicted"/>
<dbReference type="AlphaFoldDB" id="A0A239G4U7"/>
<gene>
    <name evidence="1" type="ORF">SAMN06295967_114118</name>
</gene>
<evidence type="ECO:0000313" key="2">
    <source>
        <dbReference type="Proteomes" id="UP000198480"/>
    </source>
</evidence>
<name>A0A239G4U7_9BACT</name>
<accession>A0A239G4U7</accession>
<sequence>MHSKFLLNGAKTISFLYLSIDWINLKKIYPRVDFYPFWYLNFFNQKKS</sequence>